<dbReference type="Proteomes" id="UP000318815">
    <property type="component" value="Unassembled WGS sequence"/>
</dbReference>
<organism evidence="1 2">
    <name type="scientific">Chitinophaga pinensis</name>
    <dbReference type="NCBI Taxonomy" id="79329"/>
    <lineage>
        <taxon>Bacteria</taxon>
        <taxon>Pseudomonadati</taxon>
        <taxon>Bacteroidota</taxon>
        <taxon>Chitinophagia</taxon>
        <taxon>Chitinophagales</taxon>
        <taxon>Chitinophagaceae</taxon>
        <taxon>Chitinophaga</taxon>
    </lineage>
</organism>
<evidence type="ECO:0000313" key="1">
    <source>
        <dbReference type="EMBL" id="TWV98661.1"/>
    </source>
</evidence>
<gene>
    <name evidence="1" type="ORF">FEF09_20480</name>
</gene>
<dbReference type="OrthoDB" id="4317910at2"/>
<protein>
    <submittedName>
        <fullName evidence="1">Uncharacterized protein</fullName>
    </submittedName>
</protein>
<accession>A0A5C6LP72</accession>
<proteinExistence type="predicted"/>
<comment type="caution">
    <text evidence="1">The sequence shown here is derived from an EMBL/GenBank/DDBJ whole genome shotgun (WGS) entry which is preliminary data.</text>
</comment>
<reference evidence="1 2" key="1">
    <citation type="submission" date="2019-08" db="EMBL/GenBank/DDBJ databases">
        <title>Whole genome sequencing of chitin degrading bacteria Chitinophaga pinensis YS16.</title>
        <authorList>
            <person name="Singh R.P."/>
            <person name="Manchanda G."/>
            <person name="Maurya I.K."/>
            <person name="Joshi N.K."/>
            <person name="Srivastava A.K."/>
        </authorList>
    </citation>
    <scope>NUCLEOTIDE SEQUENCE [LARGE SCALE GENOMIC DNA]</scope>
    <source>
        <strain evidence="1 2">YS-16</strain>
    </source>
</reference>
<dbReference type="AlphaFoldDB" id="A0A5C6LP72"/>
<keyword evidence="2" id="KW-1185">Reference proteome</keyword>
<evidence type="ECO:0000313" key="2">
    <source>
        <dbReference type="Proteomes" id="UP000318815"/>
    </source>
</evidence>
<dbReference type="RefSeq" id="WP_146306830.1">
    <property type="nucleotide sequence ID" value="NZ_VOHS01000025.1"/>
</dbReference>
<dbReference type="EMBL" id="VOHS01000025">
    <property type="protein sequence ID" value="TWV98661.1"/>
    <property type="molecule type" value="Genomic_DNA"/>
</dbReference>
<name>A0A5C6LP72_9BACT</name>
<sequence length="97" mass="10729">MTKSENCRGEGAAEHTDVFKSVKAIDAGKNWNYQYIQKAENPVKGSGHEELDPKIKKMVHRNFTAEQAKALLDQVNAIVGVPAIVDNIFTSSKKQKS</sequence>